<sequence>MLLRLPVSVTEAQQYLAEGAVPVGGATLVWATWQRDGFPEQAMSLRHVPEANVLGPRSLGAAVVLERIDDRVPRVLRDAAASVGTGAVRRAATVGGNLVGSALRCLLPAALVLDARATVLEPDGVRETDLTEVLAKRHLLLGLHWREPLASAHCKQPGEAGGRPPLVVATAVHEEHEEREGHTASRRLRVAVRDGYGVLTGSVPYSTGTADNTDNADGTGSTGTEQLLRTLRHSAFHTLSPAAWEEVRRQVTGVLASAG</sequence>
<feature type="domain" description="FAD-binding PCMH-type" evidence="2">
    <location>
        <begin position="1"/>
        <end position="152"/>
    </location>
</feature>
<dbReference type="InterPro" id="IPR002346">
    <property type="entry name" value="Mopterin_DH_FAD-bd"/>
</dbReference>
<dbReference type="InterPro" id="IPR016169">
    <property type="entry name" value="FAD-bd_PCMH_sub2"/>
</dbReference>
<protein>
    <submittedName>
        <fullName evidence="3">FAD binding domain-containing protein</fullName>
    </submittedName>
</protein>
<dbReference type="Pfam" id="PF00941">
    <property type="entry name" value="FAD_binding_5"/>
    <property type="match status" value="1"/>
</dbReference>
<organism evidence="3 4">
    <name type="scientific">Streptomyces thermogriseus</name>
    <dbReference type="NCBI Taxonomy" id="75292"/>
    <lineage>
        <taxon>Bacteria</taxon>
        <taxon>Bacillati</taxon>
        <taxon>Actinomycetota</taxon>
        <taxon>Actinomycetes</taxon>
        <taxon>Kitasatosporales</taxon>
        <taxon>Streptomycetaceae</taxon>
        <taxon>Streptomyces</taxon>
    </lineage>
</organism>
<evidence type="ECO:0000259" key="2">
    <source>
        <dbReference type="PROSITE" id="PS51387"/>
    </source>
</evidence>
<evidence type="ECO:0000313" key="4">
    <source>
        <dbReference type="Proteomes" id="UP001501072"/>
    </source>
</evidence>
<proteinExistence type="predicted"/>
<gene>
    <name evidence="3" type="ORF">GCM10009564_08720</name>
</gene>
<dbReference type="Gene3D" id="3.30.465.10">
    <property type="match status" value="1"/>
</dbReference>
<dbReference type="InterPro" id="IPR036318">
    <property type="entry name" value="FAD-bd_PCMH-like_sf"/>
</dbReference>
<dbReference type="Proteomes" id="UP001501072">
    <property type="component" value="Unassembled WGS sequence"/>
</dbReference>
<dbReference type="InterPro" id="IPR016166">
    <property type="entry name" value="FAD-bd_PCMH"/>
</dbReference>
<evidence type="ECO:0000256" key="1">
    <source>
        <dbReference type="SAM" id="MobiDB-lite"/>
    </source>
</evidence>
<evidence type="ECO:0000313" key="3">
    <source>
        <dbReference type="EMBL" id="GAA1005033.1"/>
    </source>
</evidence>
<keyword evidence="4" id="KW-1185">Reference proteome</keyword>
<comment type="caution">
    <text evidence="3">The sequence shown here is derived from an EMBL/GenBank/DDBJ whole genome shotgun (WGS) entry which is preliminary data.</text>
</comment>
<dbReference type="EMBL" id="BAAAHU010000005">
    <property type="protein sequence ID" value="GAA1005033.1"/>
    <property type="molecule type" value="Genomic_DNA"/>
</dbReference>
<dbReference type="PROSITE" id="PS51387">
    <property type="entry name" value="FAD_PCMH"/>
    <property type="match status" value="1"/>
</dbReference>
<dbReference type="RefSeq" id="WP_346072126.1">
    <property type="nucleotide sequence ID" value="NZ_BAAAHU010000005.1"/>
</dbReference>
<feature type="region of interest" description="Disordered" evidence="1">
    <location>
        <begin position="203"/>
        <end position="223"/>
    </location>
</feature>
<accession>A0ABN1SUP7</accession>
<reference evidence="3 4" key="1">
    <citation type="journal article" date="2019" name="Int. J. Syst. Evol. Microbiol.">
        <title>The Global Catalogue of Microorganisms (GCM) 10K type strain sequencing project: providing services to taxonomists for standard genome sequencing and annotation.</title>
        <authorList>
            <consortium name="The Broad Institute Genomics Platform"/>
            <consortium name="The Broad Institute Genome Sequencing Center for Infectious Disease"/>
            <person name="Wu L."/>
            <person name="Ma J."/>
        </authorList>
    </citation>
    <scope>NUCLEOTIDE SEQUENCE [LARGE SCALE GENOMIC DNA]</scope>
    <source>
        <strain evidence="3 4">JCM 11269</strain>
    </source>
</reference>
<dbReference type="SUPFAM" id="SSF56176">
    <property type="entry name" value="FAD-binding/transporter-associated domain-like"/>
    <property type="match status" value="1"/>
</dbReference>
<name>A0ABN1SUP7_9ACTN</name>